<keyword evidence="1" id="KW-0472">Membrane</keyword>
<dbReference type="Proteomes" id="UP001601444">
    <property type="component" value="Unassembled WGS sequence"/>
</dbReference>
<feature type="domain" description="Mce/MlaD" evidence="2">
    <location>
        <begin position="46"/>
        <end position="122"/>
    </location>
</feature>
<organism evidence="4 5">
    <name type="scientific">Nocardia thailandica</name>
    <dbReference type="NCBI Taxonomy" id="257275"/>
    <lineage>
        <taxon>Bacteria</taxon>
        <taxon>Bacillati</taxon>
        <taxon>Actinomycetota</taxon>
        <taxon>Actinomycetes</taxon>
        <taxon>Mycobacteriales</taxon>
        <taxon>Nocardiaceae</taxon>
        <taxon>Nocardia</taxon>
    </lineage>
</organism>
<reference evidence="4 5" key="1">
    <citation type="submission" date="2024-10" db="EMBL/GenBank/DDBJ databases">
        <title>The Natural Products Discovery Center: Release of the First 8490 Sequenced Strains for Exploring Actinobacteria Biosynthetic Diversity.</title>
        <authorList>
            <person name="Kalkreuter E."/>
            <person name="Kautsar S.A."/>
            <person name="Yang D."/>
            <person name="Bader C.D."/>
            <person name="Teijaro C.N."/>
            <person name="Fluegel L."/>
            <person name="Davis C.M."/>
            <person name="Simpson J.R."/>
            <person name="Lauterbach L."/>
            <person name="Steele A.D."/>
            <person name="Gui C."/>
            <person name="Meng S."/>
            <person name="Li G."/>
            <person name="Viehrig K."/>
            <person name="Ye F."/>
            <person name="Su P."/>
            <person name="Kiefer A.F."/>
            <person name="Nichols A."/>
            <person name="Cepeda A.J."/>
            <person name="Yan W."/>
            <person name="Fan B."/>
            <person name="Jiang Y."/>
            <person name="Adhikari A."/>
            <person name="Zheng C.-J."/>
            <person name="Schuster L."/>
            <person name="Cowan T.M."/>
            <person name="Smanski M.J."/>
            <person name="Chevrette M.G."/>
            <person name="De Carvalho L.P.S."/>
            <person name="Shen B."/>
        </authorList>
    </citation>
    <scope>NUCLEOTIDE SEQUENCE [LARGE SCALE GENOMIC DNA]</scope>
    <source>
        <strain evidence="4 5">NPDC004045</strain>
    </source>
</reference>
<name>A0ABW6PLF8_9NOCA</name>
<keyword evidence="1" id="KW-0812">Transmembrane</keyword>
<comment type="caution">
    <text evidence="4">The sequence shown here is derived from an EMBL/GenBank/DDBJ whole genome shotgun (WGS) entry which is preliminary data.</text>
</comment>
<evidence type="ECO:0000313" key="4">
    <source>
        <dbReference type="EMBL" id="MFF0543249.1"/>
    </source>
</evidence>
<evidence type="ECO:0000313" key="5">
    <source>
        <dbReference type="Proteomes" id="UP001601444"/>
    </source>
</evidence>
<dbReference type="InterPro" id="IPR052336">
    <property type="entry name" value="MlaD_Phospholipid_Transporter"/>
</dbReference>
<keyword evidence="1" id="KW-1133">Transmembrane helix</keyword>
<gene>
    <name evidence="4" type="ORF">ACFYTF_10460</name>
</gene>
<keyword evidence="5" id="KW-1185">Reference proteome</keyword>
<evidence type="ECO:0000259" key="2">
    <source>
        <dbReference type="Pfam" id="PF02470"/>
    </source>
</evidence>
<dbReference type="EMBL" id="JBIAMX010000005">
    <property type="protein sequence ID" value="MFF0543249.1"/>
    <property type="molecule type" value="Genomic_DNA"/>
</dbReference>
<dbReference type="Pfam" id="PF02470">
    <property type="entry name" value="MlaD"/>
    <property type="match status" value="1"/>
</dbReference>
<evidence type="ECO:0000259" key="3">
    <source>
        <dbReference type="Pfam" id="PF11887"/>
    </source>
</evidence>
<sequence length="481" mass="49462">MILDPSGRGPGPGQLTLAGLSMIAVLAVALSLLGLRYTGRFEDKVVVSAELTSTGDGLPNRADVKFRGMIVGSVDQVDMVAKGQRQHAVLHLKPGIAGTIPDTVTARVIPDNIFGVSSIQLVDNGPAPTGLREGAVVAEDTSSATIQLQTTLNTLREVLDKIQPEKLGRVLSTFAAALDPGARVPGSTIERLDHWMTQIHGIPEIGDLLGDLGRATSALSASAPELVGVLADSVTAARTLNEHRTQVVDLLTQGNLTVDSVNTLFAASPNAGKDLVAGLDGLFGALAKDPSQLQSAMANLNRSLAKLQNTFNFGPSRQMAWQMNVTFTPFQQYTAEDCPRYGDMVGPRCGGGTVPTAAPVQQYPENMKPGWLDAAGPAPTVSLPTVPGVNLPSLSTLPGLPAIPGLPTIPGLPAIPGITAPSAKPAAASTEPSASAAPISGRAAVTALLGRTPTFSELLLLGPVIGTSSLVARPVEGGAGQ</sequence>
<accession>A0ABW6PLF8</accession>
<feature type="transmembrane region" description="Helical" evidence="1">
    <location>
        <begin position="15"/>
        <end position="35"/>
    </location>
</feature>
<proteinExistence type="predicted"/>
<dbReference type="Pfam" id="PF11887">
    <property type="entry name" value="Mce4_CUP1"/>
    <property type="match status" value="1"/>
</dbReference>
<dbReference type="RefSeq" id="WP_387699923.1">
    <property type="nucleotide sequence ID" value="NZ_JBIAMX010000005.1"/>
</dbReference>
<dbReference type="InterPro" id="IPR024516">
    <property type="entry name" value="Mce_C"/>
</dbReference>
<feature type="domain" description="Mammalian cell entry C-terminal" evidence="3">
    <location>
        <begin position="129"/>
        <end position="347"/>
    </location>
</feature>
<evidence type="ECO:0000256" key="1">
    <source>
        <dbReference type="SAM" id="Phobius"/>
    </source>
</evidence>
<dbReference type="PANTHER" id="PTHR33371:SF19">
    <property type="entry name" value="MCE-FAMILY PROTEIN MCE4A"/>
    <property type="match status" value="1"/>
</dbReference>
<dbReference type="InterPro" id="IPR003399">
    <property type="entry name" value="Mce/MlaD"/>
</dbReference>
<dbReference type="PANTHER" id="PTHR33371">
    <property type="entry name" value="INTERMEMBRANE PHOSPHOLIPID TRANSPORT SYSTEM BINDING PROTEIN MLAD-RELATED"/>
    <property type="match status" value="1"/>
</dbReference>
<protein>
    <submittedName>
        <fullName evidence="4">MCE family protein</fullName>
    </submittedName>
</protein>